<dbReference type="PANTHER" id="PTHR36452:SF1">
    <property type="entry name" value="DUF2461 DOMAIN-CONTAINING PROTEIN"/>
    <property type="match status" value="1"/>
</dbReference>
<dbReference type="Pfam" id="PF09365">
    <property type="entry name" value="DUF2461"/>
    <property type="match status" value="1"/>
</dbReference>
<dbReference type="NCBIfam" id="TIGR02453">
    <property type="entry name" value="TIGR02453 family protein"/>
    <property type="match status" value="1"/>
</dbReference>
<sequence length="236" mass="27523">MNITREINFLKAVAANNDRQWMQEHKDEFTACRKDLEQTVTDIITEFTKFDPEIGNLQAKDCCYRFYRDIRFSPDKSPYKRHFGAYICSDGKKSLRGGYYIHIQPGHCLIGFGCYWLPTNILTATRNEIMGNISDWRKIVESKKFVDMFGRPNTGHWDDDSVSPKGFGLTALKTCPKGFPKDYEFIDYLKMKDYCCWVALDEDFFKQPDFIQRLAGIAKTAKPMMDFINNVVDDYI</sequence>
<keyword evidence="2" id="KW-1185">Reference proteome</keyword>
<dbReference type="InterPro" id="IPR012808">
    <property type="entry name" value="CHP02453"/>
</dbReference>
<evidence type="ECO:0000313" key="1">
    <source>
        <dbReference type="EMBL" id="GJG58771.1"/>
    </source>
</evidence>
<comment type="caution">
    <text evidence="1">The sequence shown here is derived from an EMBL/GenBank/DDBJ whole genome shotgun (WGS) entry which is preliminary data.</text>
</comment>
<dbReference type="PIRSF" id="PIRSF028451">
    <property type="entry name" value="UCP028451"/>
    <property type="match status" value="1"/>
</dbReference>
<dbReference type="AlphaFoldDB" id="A0A9R1C9Z5"/>
<protein>
    <submittedName>
        <fullName evidence="1">TIGR02453 family protein</fullName>
    </submittedName>
</protein>
<dbReference type="GeneID" id="72467197"/>
<evidence type="ECO:0000313" key="2">
    <source>
        <dbReference type="Proteomes" id="UP000825483"/>
    </source>
</evidence>
<proteinExistence type="predicted"/>
<gene>
    <name evidence="1" type="ORF">PRLR5076_16220</name>
</gene>
<reference evidence="1" key="1">
    <citation type="journal article" date="2022" name="Int. J. Syst. Evol. Microbiol.">
        <title>Prevotella lacticifex sp. nov., isolated from the rumen of cows.</title>
        <authorList>
            <person name="Shinkai T."/>
            <person name="Ikeyama N."/>
            <person name="Kumagai M."/>
            <person name="Ohmori H."/>
            <person name="Sakamoto M."/>
            <person name="Ohkuma M."/>
            <person name="Mitsumori M."/>
        </authorList>
    </citation>
    <scope>NUCLEOTIDE SEQUENCE</scope>
    <source>
        <strain evidence="1">R5076</strain>
    </source>
</reference>
<dbReference type="Proteomes" id="UP000825483">
    <property type="component" value="Unassembled WGS sequence"/>
</dbReference>
<dbReference type="EMBL" id="BPUB01000001">
    <property type="protein sequence ID" value="GJG58771.1"/>
    <property type="molecule type" value="Genomic_DNA"/>
</dbReference>
<accession>A0A9R1C9Z5</accession>
<dbReference type="PANTHER" id="PTHR36452">
    <property type="entry name" value="CHROMOSOME 12, WHOLE GENOME SHOTGUN SEQUENCE"/>
    <property type="match status" value="1"/>
</dbReference>
<dbReference type="RefSeq" id="WP_223929094.1">
    <property type="nucleotide sequence ID" value="NZ_BPTU01000001.1"/>
</dbReference>
<organism evidence="1 2">
    <name type="scientific">Prevotella lacticifex</name>
    <dbReference type="NCBI Taxonomy" id="2854755"/>
    <lineage>
        <taxon>Bacteria</taxon>
        <taxon>Pseudomonadati</taxon>
        <taxon>Bacteroidota</taxon>
        <taxon>Bacteroidia</taxon>
        <taxon>Bacteroidales</taxon>
        <taxon>Prevotellaceae</taxon>
        <taxon>Prevotella</taxon>
    </lineage>
</organism>
<name>A0A9R1C9Z5_9BACT</name>
<dbReference type="InterPro" id="IPR015996">
    <property type="entry name" value="UCP028451"/>
</dbReference>